<keyword evidence="1" id="KW-0472">Membrane</keyword>
<protein>
    <recommendedName>
        <fullName evidence="4">Transmembrane protein</fullName>
    </recommendedName>
</protein>
<keyword evidence="3" id="KW-1185">Reference proteome</keyword>
<dbReference type="AlphaFoldDB" id="A0AA39L1C9"/>
<comment type="caution">
    <text evidence="2">The sequence shown here is derived from an EMBL/GenBank/DDBJ whole genome shotgun (WGS) entry which is preliminary data.</text>
</comment>
<reference evidence="2" key="2">
    <citation type="submission" date="2023-03" db="EMBL/GenBank/DDBJ databases">
        <authorList>
            <person name="Inwood S.N."/>
            <person name="Skelly J.G."/>
            <person name="Guhlin J."/>
            <person name="Harrop T.W.R."/>
            <person name="Goldson S.G."/>
            <person name="Dearden P.K."/>
        </authorList>
    </citation>
    <scope>NUCLEOTIDE SEQUENCE</scope>
    <source>
        <strain evidence="2">Lincoln</strain>
        <tissue evidence="2">Whole body</tissue>
    </source>
</reference>
<dbReference type="Proteomes" id="UP001168972">
    <property type="component" value="Unassembled WGS sequence"/>
</dbReference>
<keyword evidence="1" id="KW-0812">Transmembrane</keyword>
<gene>
    <name evidence="2" type="ORF">PV327_003737</name>
</gene>
<accession>A0AA39L1C9</accession>
<evidence type="ECO:0000313" key="3">
    <source>
        <dbReference type="Proteomes" id="UP001168972"/>
    </source>
</evidence>
<reference evidence="2" key="1">
    <citation type="journal article" date="2023" name="bioRxiv">
        <title>Scaffold-level genome assemblies of two parasitoid biocontrol wasps reveal the parthenogenesis mechanism and an associated novel virus.</title>
        <authorList>
            <person name="Inwood S."/>
            <person name="Skelly J."/>
            <person name="Guhlin J."/>
            <person name="Harrop T."/>
            <person name="Goldson S."/>
            <person name="Dearden P."/>
        </authorList>
    </citation>
    <scope>NUCLEOTIDE SEQUENCE</scope>
    <source>
        <strain evidence="2">Lincoln</strain>
        <tissue evidence="2">Whole body</tissue>
    </source>
</reference>
<organism evidence="2 3">
    <name type="scientific">Microctonus hyperodae</name>
    <name type="common">Parasitoid wasp</name>
    <dbReference type="NCBI Taxonomy" id="165561"/>
    <lineage>
        <taxon>Eukaryota</taxon>
        <taxon>Metazoa</taxon>
        <taxon>Ecdysozoa</taxon>
        <taxon>Arthropoda</taxon>
        <taxon>Hexapoda</taxon>
        <taxon>Insecta</taxon>
        <taxon>Pterygota</taxon>
        <taxon>Neoptera</taxon>
        <taxon>Endopterygota</taxon>
        <taxon>Hymenoptera</taxon>
        <taxon>Apocrita</taxon>
        <taxon>Ichneumonoidea</taxon>
        <taxon>Braconidae</taxon>
        <taxon>Euphorinae</taxon>
        <taxon>Microctonus</taxon>
    </lineage>
</organism>
<feature type="transmembrane region" description="Helical" evidence="1">
    <location>
        <begin position="20"/>
        <end position="43"/>
    </location>
</feature>
<name>A0AA39L1C9_MICHY</name>
<proteinExistence type="predicted"/>
<evidence type="ECO:0000256" key="1">
    <source>
        <dbReference type="SAM" id="Phobius"/>
    </source>
</evidence>
<dbReference type="EMBL" id="JAQQBR010000002">
    <property type="protein sequence ID" value="KAK0181450.1"/>
    <property type="molecule type" value="Genomic_DNA"/>
</dbReference>
<evidence type="ECO:0008006" key="4">
    <source>
        <dbReference type="Google" id="ProtNLM"/>
    </source>
</evidence>
<evidence type="ECO:0000313" key="2">
    <source>
        <dbReference type="EMBL" id="KAK0181450.1"/>
    </source>
</evidence>
<keyword evidence="1" id="KW-1133">Transmembrane helix</keyword>
<sequence>MVMVDNMEDTDDVGRNGKKVGIVIDIITQYFYLSLCYVGKLCLKIRHSIKLTVEEVKMDKRFKKCLVELTNLRKMYWKVIFKSIKLNVQLNFIVLVLVSNRF</sequence>